<accession>A0A383AJ63</accession>
<name>A0A383AJ63_9ZZZZ</name>
<reference evidence="1" key="1">
    <citation type="submission" date="2018-05" db="EMBL/GenBank/DDBJ databases">
        <authorList>
            <person name="Lanie J.A."/>
            <person name="Ng W.-L."/>
            <person name="Kazmierczak K.M."/>
            <person name="Andrzejewski T.M."/>
            <person name="Davidsen T.M."/>
            <person name="Wayne K.J."/>
            <person name="Tettelin H."/>
            <person name="Glass J.I."/>
            <person name="Rusch D."/>
            <person name="Podicherti R."/>
            <person name="Tsui H.-C.T."/>
            <person name="Winkler M.E."/>
        </authorList>
    </citation>
    <scope>NUCLEOTIDE SEQUENCE</scope>
</reference>
<dbReference type="EMBL" id="UINC01192691">
    <property type="protein sequence ID" value="SVE07956.1"/>
    <property type="molecule type" value="Genomic_DNA"/>
</dbReference>
<feature type="non-terminal residue" evidence="1">
    <location>
        <position position="82"/>
    </location>
</feature>
<sequence length="82" mass="9328">MTNRPFVTRSREETELLLGVHKMEEARIAGPGSSRRDIRDVLWTLDQACREIGLDDDGRADLESLIAYMHEMNQIMIVPAAD</sequence>
<gene>
    <name evidence="1" type="ORF">METZ01_LOCUS460810</name>
</gene>
<protein>
    <submittedName>
        <fullName evidence="1">Uncharacterized protein</fullName>
    </submittedName>
</protein>
<dbReference type="AlphaFoldDB" id="A0A383AJ63"/>
<evidence type="ECO:0000313" key="1">
    <source>
        <dbReference type="EMBL" id="SVE07956.1"/>
    </source>
</evidence>
<proteinExistence type="predicted"/>
<organism evidence="1">
    <name type="scientific">marine metagenome</name>
    <dbReference type="NCBI Taxonomy" id="408172"/>
    <lineage>
        <taxon>unclassified sequences</taxon>
        <taxon>metagenomes</taxon>
        <taxon>ecological metagenomes</taxon>
    </lineage>
</organism>